<dbReference type="Proteomes" id="UP000271889">
    <property type="component" value="Unassembled WGS sequence"/>
</dbReference>
<accession>A0A3P6RT29</accession>
<reference evidence="1 2" key="1">
    <citation type="submission" date="2018-11" db="EMBL/GenBank/DDBJ databases">
        <authorList>
            <consortium name="Pathogen Informatics"/>
        </authorList>
    </citation>
    <scope>NUCLEOTIDE SEQUENCE [LARGE SCALE GENOMIC DNA]</scope>
</reference>
<dbReference type="AlphaFoldDB" id="A0A3P6RT29"/>
<dbReference type="OrthoDB" id="10495041at2759"/>
<keyword evidence="2" id="KW-1185">Reference proteome</keyword>
<dbReference type="EMBL" id="UYRV01011238">
    <property type="protein sequence ID" value="VDK57980.1"/>
    <property type="molecule type" value="Genomic_DNA"/>
</dbReference>
<evidence type="ECO:0000313" key="2">
    <source>
        <dbReference type="Proteomes" id="UP000271889"/>
    </source>
</evidence>
<evidence type="ECO:0000313" key="1">
    <source>
        <dbReference type="EMBL" id="VDK57980.1"/>
    </source>
</evidence>
<proteinExistence type="predicted"/>
<organism evidence="1 2">
    <name type="scientific">Cylicostephanus goldi</name>
    <name type="common">Nematode worm</name>
    <dbReference type="NCBI Taxonomy" id="71465"/>
    <lineage>
        <taxon>Eukaryota</taxon>
        <taxon>Metazoa</taxon>
        <taxon>Ecdysozoa</taxon>
        <taxon>Nematoda</taxon>
        <taxon>Chromadorea</taxon>
        <taxon>Rhabditida</taxon>
        <taxon>Rhabditina</taxon>
        <taxon>Rhabditomorpha</taxon>
        <taxon>Strongyloidea</taxon>
        <taxon>Strongylidae</taxon>
        <taxon>Cylicostephanus</taxon>
    </lineage>
</organism>
<sequence>MAEDDAKTASVTLKVEMNDDSMKVLEGVKSLNRKERDLLETMATEDEARDVEPLRLKREAPANPLLALFQPKTTQNKKEKKVFLPRVALVSLLA</sequence>
<gene>
    <name evidence="1" type="ORF">CGOC_LOCUS4180</name>
</gene>
<protein>
    <submittedName>
        <fullName evidence="1">Uncharacterized protein</fullName>
    </submittedName>
</protein>
<name>A0A3P6RT29_CYLGO</name>